<feature type="transmembrane region" description="Helical" evidence="1">
    <location>
        <begin position="119"/>
        <end position="141"/>
    </location>
</feature>
<dbReference type="InterPro" id="IPR011606">
    <property type="entry name" value="Brnchd-chn_aa_trnsp_permease"/>
</dbReference>
<dbReference type="RefSeq" id="WP_306887023.1">
    <property type="nucleotide sequence ID" value="NZ_JAUSUL010000004.1"/>
</dbReference>
<accession>A0AAE4ATB8</accession>
<keyword evidence="3" id="KW-1185">Reference proteome</keyword>
<dbReference type="AlphaFoldDB" id="A0AAE4ATB8"/>
<feature type="transmembrane region" description="Helical" evidence="1">
    <location>
        <begin position="147"/>
        <end position="165"/>
    </location>
</feature>
<feature type="transmembrane region" description="Helical" evidence="1">
    <location>
        <begin position="30"/>
        <end position="51"/>
    </location>
</feature>
<comment type="caution">
    <text evidence="2">The sequence shown here is derived from an EMBL/GenBank/DDBJ whole genome shotgun (WGS) entry which is preliminary data.</text>
</comment>
<keyword evidence="1" id="KW-1133">Transmembrane helix</keyword>
<protein>
    <submittedName>
        <fullName evidence="2">Branched-subunit amino acid permease</fullName>
    </submittedName>
</protein>
<evidence type="ECO:0000256" key="1">
    <source>
        <dbReference type="SAM" id="Phobius"/>
    </source>
</evidence>
<sequence length="221" mass="23487">MVSIPALVLMAAQVGFAALARDAGLSLVEMVMVATMVWALPAQIVFVGSVLNGAGWLATALAISFSSIRFLPMLMAWTPVVRDERTSKLSLLAVSTYVAVTSWVFSMSELPKTPRHARLPYFAGFAAALLTVNLVAASFGYLVIGQVSGWVSAVLLMMTPLYFLLTMSGAGRVKADHLAMIFGLVIGPVLHATGFDFDILVAGLVGGTLAYLGGRFWKART</sequence>
<keyword evidence="1" id="KW-0472">Membrane</keyword>
<feature type="transmembrane region" description="Helical" evidence="1">
    <location>
        <begin position="199"/>
        <end position="217"/>
    </location>
</feature>
<keyword evidence="1" id="KW-0812">Transmembrane</keyword>
<dbReference type="Proteomes" id="UP001229244">
    <property type="component" value="Unassembled WGS sequence"/>
</dbReference>
<organism evidence="2 3">
    <name type="scientific">Amorphus orientalis</name>
    <dbReference type="NCBI Taxonomy" id="649198"/>
    <lineage>
        <taxon>Bacteria</taxon>
        <taxon>Pseudomonadati</taxon>
        <taxon>Pseudomonadota</taxon>
        <taxon>Alphaproteobacteria</taxon>
        <taxon>Hyphomicrobiales</taxon>
        <taxon>Amorphaceae</taxon>
        <taxon>Amorphus</taxon>
    </lineage>
</organism>
<proteinExistence type="predicted"/>
<feature type="transmembrane region" description="Helical" evidence="1">
    <location>
        <begin position="56"/>
        <end position="77"/>
    </location>
</feature>
<evidence type="ECO:0000313" key="3">
    <source>
        <dbReference type="Proteomes" id="UP001229244"/>
    </source>
</evidence>
<reference evidence="2" key="1">
    <citation type="submission" date="2023-07" db="EMBL/GenBank/DDBJ databases">
        <title>Genomic Encyclopedia of Type Strains, Phase IV (KMG-IV): sequencing the most valuable type-strain genomes for metagenomic binning, comparative biology and taxonomic classification.</title>
        <authorList>
            <person name="Goeker M."/>
        </authorList>
    </citation>
    <scope>NUCLEOTIDE SEQUENCE</scope>
    <source>
        <strain evidence="2">DSM 21202</strain>
    </source>
</reference>
<gene>
    <name evidence="2" type="ORF">J2S73_003603</name>
</gene>
<evidence type="ECO:0000313" key="2">
    <source>
        <dbReference type="EMBL" id="MDQ0317126.1"/>
    </source>
</evidence>
<name>A0AAE4ATB8_9HYPH</name>
<feature type="transmembrane region" description="Helical" evidence="1">
    <location>
        <begin position="89"/>
        <end position="107"/>
    </location>
</feature>
<dbReference type="EMBL" id="JAUSUL010000004">
    <property type="protein sequence ID" value="MDQ0317126.1"/>
    <property type="molecule type" value="Genomic_DNA"/>
</dbReference>
<dbReference type="Pfam" id="PF03591">
    <property type="entry name" value="AzlC"/>
    <property type="match status" value="1"/>
</dbReference>